<dbReference type="Pfam" id="PF13458">
    <property type="entry name" value="Peripla_BP_6"/>
    <property type="match status" value="1"/>
</dbReference>
<comment type="similarity">
    <text evidence="1">Belongs to the leucine-binding protein family.</text>
</comment>
<dbReference type="InterPro" id="IPR028082">
    <property type="entry name" value="Peripla_BP_I"/>
</dbReference>
<feature type="signal peptide" evidence="3">
    <location>
        <begin position="1"/>
        <end position="22"/>
    </location>
</feature>
<dbReference type="InterPro" id="IPR051010">
    <property type="entry name" value="BCAA_transport"/>
</dbReference>
<dbReference type="EMBL" id="PDNW01000024">
    <property type="protein sequence ID" value="PLC48245.1"/>
    <property type="molecule type" value="Genomic_DNA"/>
</dbReference>
<evidence type="ECO:0000313" key="6">
    <source>
        <dbReference type="Proteomes" id="UP000234190"/>
    </source>
</evidence>
<evidence type="ECO:0000256" key="2">
    <source>
        <dbReference type="ARBA" id="ARBA00022729"/>
    </source>
</evidence>
<sequence>MARIVTLLLGCTLALSMSSAQAETSLKPRIGVLTDMSGTYSDISGKGSVVAAQMAVEDFAAQHPEVKADVVSADHQNKTDVGLSIARGWLDNEHVDVIAELTTSSVALATQRLVTEKNKLMLITGAGSSDMTGKGCTPNSISWVYDTYGMANGTGRALVREGGKSWFMITVDYAFGEALERDAVKSVIAEGGTIVGSARHPLSSPDLSSQIFAAISSKAQIVGLAHAGGDLITTIKQAKEFGLTKGSQNLAALLIYISDVHAIGLEAAQGLYLTTAFYWDRNDESREWSKRYFERTQKMPTMAQAGVYSSVMHYLKAVQETKTTDTATVRKKMGETPVNDMFTTNGVIRADGRMMNDLYLAQVKTPEESKYPWDYYKIVGTIAAKDAFRSVADSECALLRKDGA</sequence>
<accession>A0A2N4TZQ5</accession>
<keyword evidence="2 3" id="KW-0732">Signal</keyword>
<dbReference type="CDD" id="cd06327">
    <property type="entry name" value="PBP1_SBP-like"/>
    <property type="match status" value="1"/>
</dbReference>
<organism evidence="5 6">
    <name type="scientific">Pollutimonas subterranea</name>
    <dbReference type="NCBI Taxonomy" id="2045210"/>
    <lineage>
        <taxon>Bacteria</taxon>
        <taxon>Pseudomonadati</taxon>
        <taxon>Pseudomonadota</taxon>
        <taxon>Betaproteobacteria</taxon>
        <taxon>Burkholderiales</taxon>
        <taxon>Alcaligenaceae</taxon>
        <taxon>Pollutimonas</taxon>
    </lineage>
</organism>
<keyword evidence="6" id="KW-1185">Reference proteome</keyword>
<dbReference type="PANTHER" id="PTHR30483">
    <property type="entry name" value="LEUCINE-SPECIFIC-BINDING PROTEIN"/>
    <property type="match status" value="1"/>
</dbReference>
<dbReference type="InterPro" id="IPR028081">
    <property type="entry name" value="Leu-bd"/>
</dbReference>
<dbReference type="PANTHER" id="PTHR30483:SF6">
    <property type="entry name" value="PERIPLASMIC BINDING PROTEIN OF ABC TRANSPORTER FOR NATURAL AMINO ACIDS"/>
    <property type="match status" value="1"/>
</dbReference>
<reference evidence="5 6" key="1">
    <citation type="submission" date="2017-10" db="EMBL/GenBank/DDBJ databases">
        <title>Two draft genome sequences of Pusillimonas sp. strains isolated from a nitrate- and radionuclide-contaminated groundwater in Russia.</title>
        <authorList>
            <person name="Grouzdev D.S."/>
            <person name="Tourova T.P."/>
            <person name="Goeva M.A."/>
            <person name="Babich T.L."/>
            <person name="Sokolova D.S."/>
            <person name="Abdullin R."/>
            <person name="Poltaraus A.B."/>
            <person name="Toshchakov S.V."/>
            <person name="Nazina T.N."/>
        </authorList>
    </citation>
    <scope>NUCLEOTIDE SEQUENCE [LARGE SCALE GENOMIC DNA]</scope>
    <source>
        <strain evidence="5 6">JR1/69-3-13</strain>
    </source>
</reference>
<evidence type="ECO:0000313" key="5">
    <source>
        <dbReference type="EMBL" id="PLC48245.1"/>
    </source>
</evidence>
<evidence type="ECO:0000256" key="1">
    <source>
        <dbReference type="ARBA" id="ARBA00010062"/>
    </source>
</evidence>
<name>A0A2N4TZQ5_9BURK</name>
<evidence type="ECO:0000259" key="4">
    <source>
        <dbReference type="Pfam" id="PF13458"/>
    </source>
</evidence>
<dbReference type="SUPFAM" id="SSF53822">
    <property type="entry name" value="Periplasmic binding protein-like I"/>
    <property type="match status" value="1"/>
</dbReference>
<dbReference type="OrthoDB" id="8887944at2"/>
<comment type="caution">
    <text evidence="5">The sequence shown here is derived from an EMBL/GenBank/DDBJ whole genome shotgun (WGS) entry which is preliminary data.</text>
</comment>
<gene>
    <name evidence="5" type="ORF">CR159_19210</name>
</gene>
<protein>
    <submittedName>
        <fullName evidence="5">ABC transporter permease</fullName>
    </submittedName>
</protein>
<dbReference type="AlphaFoldDB" id="A0A2N4TZQ5"/>
<dbReference type="Proteomes" id="UP000234190">
    <property type="component" value="Unassembled WGS sequence"/>
</dbReference>
<feature type="chain" id="PRO_5014652348" evidence="3">
    <location>
        <begin position="23"/>
        <end position="404"/>
    </location>
</feature>
<feature type="domain" description="Leucine-binding protein" evidence="4">
    <location>
        <begin position="29"/>
        <end position="364"/>
    </location>
</feature>
<dbReference type="Gene3D" id="3.40.50.2300">
    <property type="match status" value="2"/>
</dbReference>
<evidence type="ECO:0000256" key="3">
    <source>
        <dbReference type="SAM" id="SignalP"/>
    </source>
</evidence>
<proteinExistence type="inferred from homology"/>